<evidence type="ECO:0000313" key="9">
    <source>
        <dbReference type="Proteomes" id="UP000326396"/>
    </source>
</evidence>
<reference evidence="8 9" key="1">
    <citation type="submission" date="2019-05" db="EMBL/GenBank/DDBJ databases">
        <title>Mikania micrantha, genome provides insights into the molecular mechanism of rapid growth.</title>
        <authorList>
            <person name="Liu B."/>
        </authorList>
    </citation>
    <scope>NUCLEOTIDE SEQUENCE [LARGE SCALE GENOMIC DNA]</scope>
    <source>
        <strain evidence="8">NLD-2019</strain>
        <tissue evidence="8">Leaf</tissue>
    </source>
</reference>
<sequence>MTTPNQEFEKALKEHELSLIQLESVAEKNNSELTGIKAAAAERNSSEMAMMNSQMDEILKNLQHLSTGTGRNNLNNDNQYHTNVRDLEDTRLVRSNNQFAKVEFPKFDGTDVEGWLYRCEHFFTIDETPERLKLRYAAVHLEGRALQWHQSYIKTREDAMGALKALTQTDALETYCYSFDLLLNKVVIFEEYVVSLFIEGLKPEIRCYVKIITIADGSKLPCMKLCKDFQWVMQGSWFKADMLISPLSNYDIVLGIHCIKLKWVKMANNEQLESLLQDFSDVFEIPTGLPPVRSCDHKNLLKDENVKLNLKPYRYPTFQKDVIEQMPQEFFFIETDASAKGLGVVLMQDNHPLAFISKALSPTVIIDQQSLKHLLDKKIVIPLQQEWLSKLLGYDYEICYKKGVENLAADALSRVHGLAIFTLAVNSLDPL</sequence>
<evidence type="ECO:0000313" key="8">
    <source>
        <dbReference type="EMBL" id="KAD4585752.1"/>
    </source>
</evidence>
<organism evidence="8 9">
    <name type="scientific">Mikania micrantha</name>
    <name type="common">bitter vine</name>
    <dbReference type="NCBI Taxonomy" id="192012"/>
    <lineage>
        <taxon>Eukaryota</taxon>
        <taxon>Viridiplantae</taxon>
        <taxon>Streptophyta</taxon>
        <taxon>Embryophyta</taxon>
        <taxon>Tracheophyta</taxon>
        <taxon>Spermatophyta</taxon>
        <taxon>Magnoliopsida</taxon>
        <taxon>eudicotyledons</taxon>
        <taxon>Gunneridae</taxon>
        <taxon>Pentapetalae</taxon>
        <taxon>asterids</taxon>
        <taxon>campanulids</taxon>
        <taxon>Asterales</taxon>
        <taxon>Asteraceae</taxon>
        <taxon>Asteroideae</taxon>
        <taxon>Heliantheae alliance</taxon>
        <taxon>Eupatorieae</taxon>
        <taxon>Mikania</taxon>
    </lineage>
</organism>
<evidence type="ECO:0000256" key="1">
    <source>
        <dbReference type="ARBA" id="ARBA00022679"/>
    </source>
</evidence>
<dbReference type="EMBL" id="SZYD01000012">
    <property type="protein sequence ID" value="KAD4585752.1"/>
    <property type="molecule type" value="Genomic_DNA"/>
</dbReference>
<keyword evidence="2" id="KW-0548">Nucleotidyltransferase</keyword>
<keyword evidence="1" id="KW-0808">Transferase</keyword>
<protein>
    <recommendedName>
        <fullName evidence="7">Reverse transcriptase RNase H-like domain-containing protein</fullName>
    </recommendedName>
</protein>
<dbReference type="OrthoDB" id="1742365at2759"/>
<dbReference type="Proteomes" id="UP000326396">
    <property type="component" value="Linkage Group LG2"/>
</dbReference>
<dbReference type="InterPro" id="IPR043502">
    <property type="entry name" value="DNA/RNA_pol_sf"/>
</dbReference>
<feature type="domain" description="Reverse transcriptase RNase H-like" evidence="7">
    <location>
        <begin position="327"/>
        <end position="363"/>
    </location>
</feature>
<gene>
    <name evidence="8" type="ORF">E3N88_23353</name>
</gene>
<evidence type="ECO:0000256" key="6">
    <source>
        <dbReference type="ARBA" id="ARBA00022918"/>
    </source>
</evidence>
<dbReference type="PANTHER" id="PTHR37984:SF7">
    <property type="entry name" value="INTEGRASE CATALYTIC DOMAIN-CONTAINING PROTEIN"/>
    <property type="match status" value="1"/>
</dbReference>
<dbReference type="CDD" id="cd00303">
    <property type="entry name" value="retropepsin_like"/>
    <property type="match status" value="1"/>
</dbReference>
<keyword evidence="9" id="KW-1185">Reference proteome</keyword>
<evidence type="ECO:0000256" key="3">
    <source>
        <dbReference type="ARBA" id="ARBA00022722"/>
    </source>
</evidence>
<dbReference type="Pfam" id="PF17917">
    <property type="entry name" value="RT_RNaseH"/>
    <property type="match status" value="1"/>
</dbReference>
<keyword evidence="3" id="KW-0540">Nuclease</keyword>
<dbReference type="GO" id="GO:0004519">
    <property type="term" value="F:endonuclease activity"/>
    <property type="evidence" value="ECO:0007669"/>
    <property type="project" value="UniProtKB-KW"/>
</dbReference>
<dbReference type="GO" id="GO:0016787">
    <property type="term" value="F:hydrolase activity"/>
    <property type="evidence" value="ECO:0007669"/>
    <property type="project" value="UniProtKB-KW"/>
</dbReference>
<name>A0A5N6ND39_9ASTR</name>
<keyword evidence="5" id="KW-0378">Hydrolase</keyword>
<dbReference type="InterPro" id="IPR050951">
    <property type="entry name" value="Retrovirus_Pol_polyprotein"/>
</dbReference>
<keyword evidence="4" id="KW-0255">Endonuclease</keyword>
<evidence type="ECO:0000256" key="2">
    <source>
        <dbReference type="ARBA" id="ARBA00022695"/>
    </source>
</evidence>
<comment type="caution">
    <text evidence="8">The sequence shown here is derived from an EMBL/GenBank/DDBJ whole genome shotgun (WGS) entry which is preliminary data.</text>
</comment>
<evidence type="ECO:0000259" key="7">
    <source>
        <dbReference type="Pfam" id="PF17917"/>
    </source>
</evidence>
<evidence type="ECO:0000256" key="4">
    <source>
        <dbReference type="ARBA" id="ARBA00022759"/>
    </source>
</evidence>
<evidence type="ECO:0000256" key="5">
    <source>
        <dbReference type="ARBA" id="ARBA00022801"/>
    </source>
</evidence>
<keyword evidence="6" id="KW-0695">RNA-directed DNA polymerase</keyword>
<dbReference type="PANTHER" id="PTHR37984">
    <property type="entry name" value="PROTEIN CBG26694"/>
    <property type="match status" value="1"/>
</dbReference>
<accession>A0A5N6ND39</accession>
<dbReference type="SUPFAM" id="SSF56672">
    <property type="entry name" value="DNA/RNA polymerases"/>
    <property type="match status" value="1"/>
</dbReference>
<dbReference type="GO" id="GO:0003964">
    <property type="term" value="F:RNA-directed DNA polymerase activity"/>
    <property type="evidence" value="ECO:0007669"/>
    <property type="project" value="UniProtKB-KW"/>
</dbReference>
<proteinExistence type="predicted"/>
<dbReference type="InterPro" id="IPR041373">
    <property type="entry name" value="RT_RNaseH"/>
</dbReference>
<dbReference type="AlphaFoldDB" id="A0A5N6ND39"/>